<keyword evidence="1" id="KW-0732">Signal</keyword>
<proteinExistence type="predicted"/>
<gene>
    <name evidence="2" type="ORF">PWYN_08350</name>
</gene>
<evidence type="ECO:0000313" key="3">
    <source>
        <dbReference type="Proteomes" id="UP000029734"/>
    </source>
</evidence>
<feature type="signal peptide" evidence="1">
    <location>
        <begin position="1"/>
        <end position="27"/>
    </location>
</feature>
<dbReference type="RefSeq" id="WP_036650219.1">
    <property type="nucleotide sequence ID" value="NZ_JQCR01000002.1"/>
</dbReference>
<accession>A0A098MCR7</accession>
<feature type="chain" id="PRO_5001945551" evidence="1">
    <location>
        <begin position="28"/>
        <end position="106"/>
    </location>
</feature>
<dbReference type="Proteomes" id="UP000029734">
    <property type="component" value="Unassembled WGS sequence"/>
</dbReference>
<dbReference type="AlphaFoldDB" id="A0A098MCR7"/>
<dbReference type="eggNOG" id="ENOG50307AF">
    <property type="taxonomic scope" value="Bacteria"/>
</dbReference>
<comment type="caution">
    <text evidence="2">The sequence shown here is derived from an EMBL/GenBank/DDBJ whole genome shotgun (WGS) entry which is preliminary data.</text>
</comment>
<dbReference type="STRING" id="268407.PWYN_08350"/>
<keyword evidence="3" id="KW-1185">Reference proteome</keyword>
<protein>
    <submittedName>
        <fullName evidence="2">Uncharacterized protein</fullName>
    </submittedName>
</protein>
<reference evidence="2 3" key="1">
    <citation type="submission" date="2014-08" db="EMBL/GenBank/DDBJ databases">
        <authorList>
            <person name="den Bakker H.C."/>
        </authorList>
    </citation>
    <scope>NUCLEOTIDE SEQUENCE [LARGE SCALE GENOMIC DNA]</scope>
    <source>
        <strain evidence="2 3">DSM 18334</strain>
    </source>
</reference>
<reference evidence="2 3" key="2">
    <citation type="submission" date="2014-10" db="EMBL/GenBank/DDBJ databases">
        <title>Comparative genomics of the Paenibacillus odorifer group.</title>
        <authorList>
            <person name="Tsai Y.-C."/>
            <person name="Martin N."/>
            <person name="Korlach J."/>
            <person name="Wiedmann M."/>
        </authorList>
    </citation>
    <scope>NUCLEOTIDE SEQUENCE [LARGE SCALE GENOMIC DNA]</scope>
    <source>
        <strain evidence="2 3">DSM 18334</strain>
    </source>
</reference>
<dbReference type="EMBL" id="JQCR01000002">
    <property type="protein sequence ID" value="KGE19347.1"/>
    <property type="molecule type" value="Genomic_DNA"/>
</dbReference>
<dbReference type="OrthoDB" id="2667319at2"/>
<organism evidence="2 3">
    <name type="scientific">Paenibacillus wynnii</name>
    <dbReference type="NCBI Taxonomy" id="268407"/>
    <lineage>
        <taxon>Bacteria</taxon>
        <taxon>Bacillati</taxon>
        <taxon>Bacillota</taxon>
        <taxon>Bacilli</taxon>
        <taxon>Bacillales</taxon>
        <taxon>Paenibacillaceae</taxon>
        <taxon>Paenibacillus</taxon>
    </lineage>
</organism>
<name>A0A098MCR7_9BACL</name>
<sequence length="106" mass="12428">MFRYIKKCTRLTLIVVLISTIMLPASAYASASSVSQNTSSYATSFFSSLAGEISSFFQKDKTTYYYNDTKTVSNSWFSWLKGNDVKNWWEDKKDDSFMLWEKYYCY</sequence>
<evidence type="ECO:0000256" key="1">
    <source>
        <dbReference type="SAM" id="SignalP"/>
    </source>
</evidence>
<evidence type="ECO:0000313" key="2">
    <source>
        <dbReference type="EMBL" id="KGE19347.1"/>
    </source>
</evidence>